<evidence type="ECO:0000313" key="2">
    <source>
        <dbReference type="Proteomes" id="UP000887458"/>
    </source>
</evidence>
<organism evidence="1 2">
    <name type="scientific">Dermatophagoides pteronyssinus</name>
    <name type="common">European house dust mite</name>
    <dbReference type="NCBI Taxonomy" id="6956"/>
    <lineage>
        <taxon>Eukaryota</taxon>
        <taxon>Metazoa</taxon>
        <taxon>Ecdysozoa</taxon>
        <taxon>Arthropoda</taxon>
        <taxon>Chelicerata</taxon>
        <taxon>Arachnida</taxon>
        <taxon>Acari</taxon>
        <taxon>Acariformes</taxon>
        <taxon>Sarcoptiformes</taxon>
        <taxon>Astigmata</taxon>
        <taxon>Psoroptidia</taxon>
        <taxon>Analgoidea</taxon>
        <taxon>Pyroglyphidae</taxon>
        <taxon>Dermatophagoidinae</taxon>
        <taxon>Dermatophagoides</taxon>
    </lineage>
</organism>
<comment type="caution">
    <text evidence="1">The sequence shown here is derived from an EMBL/GenBank/DDBJ whole genome shotgun (WGS) entry which is preliminary data.</text>
</comment>
<proteinExistence type="predicted"/>
<keyword evidence="2" id="KW-1185">Reference proteome</keyword>
<sequence>MSKLLLFVDQLGKNCLKSCCNSKINSKQKKKIHGNVVVTAMNNLRANQKCYEYNKKKTETKPKTSIHMDDLDYLKEKYYS</sequence>
<reference evidence="1 2" key="2">
    <citation type="journal article" date="2022" name="Mol. Biol. Evol.">
        <title>Comparative Genomics Reveals Insights into the Divergent Evolution of Astigmatic Mites and Household Pest Adaptations.</title>
        <authorList>
            <person name="Xiong Q."/>
            <person name="Wan A.T."/>
            <person name="Liu X."/>
            <person name="Fung C.S."/>
            <person name="Xiao X."/>
            <person name="Malainual N."/>
            <person name="Hou J."/>
            <person name="Wang L."/>
            <person name="Wang M."/>
            <person name="Yang K.Y."/>
            <person name="Cui Y."/>
            <person name="Leung E.L."/>
            <person name="Nong W."/>
            <person name="Shin S.K."/>
            <person name="Au S.W."/>
            <person name="Jeong K.Y."/>
            <person name="Chew F.T."/>
            <person name="Hui J.H."/>
            <person name="Leung T.F."/>
            <person name="Tungtrongchitr A."/>
            <person name="Zhong N."/>
            <person name="Liu Z."/>
            <person name="Tsui S.K."/>
        </authorList>
    </citation>
    <scope>NUCLEOTIDE SEQUENCE [LARGE SCALE GENOMIC DNA]</scope>
    <source>
        <strain evidence="1">Derp</strain>
    </source>
</reference>
<dbReference type="EMBL" id="NJHN03000091">
    <property type="protein sequence ID" value="KAH9416482.1"/>
    <property type="molecule type" value="Genomic_DNA"/>
</dbReference>
<gene>
    <name evidence="1" type="ORF">DERP_014531</name>
</gene>
<reference evidence="1 2" key="1">
    <citation type="journal article" date="2018" name="J. Allergy Clin. Immunol.">
        <title>High-quality assembly of Dermatophagoides pteronyssinus genome and transcriptome reveals a wide range of novel allergens.</title>
        <authorList>
            <person name="Liu X.Y."/>
            <person name="Yang K.Y."/>
            <person name="Wang M.Q."/>
            <person name="Kwok J.S."/>
            <person name="Zeng X."/>
            <person name="Yang Z."/>
            <person name="Xiao X.J."/>
            <person name="Lau C.P."/>
            <person name="Li Y."/>
            <person name="Huang Z.M."/>
            <person name="Ba J.G."/>
            <person name="Yim A.K."/>
            <person name="Ouyang C.Y."/>
            <person name="Ngai S.M."/>
            <person name="Chan T.F."/>
            <person name="Leung E.L."/>
            <person name="Liu L."/>
            <person name="Liu Z.G."/>
            <person name="Tsui S.K."/>
        </authorList>
    </citation>
    <scope>NUCLEOTIDE SEQUENCE [LARGE SCALE GENOMIC DNA]</scope>
    <source>
        <strain evidence="1">Derp</strain>
    </source>
</reference>
<name>A0ABQ8J1P6_DERPT</name>
<evidence type="ECO:0000313" key="1">
    <source>
        <dbReference type="EMBL" id="KAH9416482.1"/>
    </source>
</evidence>
<accession>A0ABQ8J1P6</accession>
<protein>
    <submittedName>
        <fullName evidence="1">Uncharacterized protein</fullName>
    </submittedName>
</protein>
<dbReference type="Proteomes" id="UP000887458">
    <property type="component" value="Unassembled WGS sequence"/>
</dbReference>